<dbReference type="GO" id="GO:0036297">
    <property type="term" value="P:interstrand cross-link repair"/>
    <property type="evidence" value="ECO:0007669"/>
    <property type="project" value="TreeGrafter"/>
</dbReference>
<dbReference type="PANTHER" id="PTHR47957:SF3">
    <property type="entry name" value="ATP-DEPENDENT HELICASE HRQ1"/>
    <property type="match status" value="1"/>
</dbReference>
<evidence type="ECO:0000256" key="1">
    <source>
        <dbReference type="SAM" id="MobiDB-lite"/>
    </source>
</evidence>
<evidence type="ECO:0000259" key="2">
    <source>
        <dbReference type="PROSITE" id="PS51194"/>
    </source>
</evidence>
<dbReference type="InterPro" id="IPR001650">
    <property type="entry name" value="Helicase_C-like"/>
</dbReference>
<feature type="region of interest" description="Disordered" evidence="1">
    <location>
        <begin position="53"/>
        <end position="77"/>
    </location>
</feature>
<dbReference type="PANTHER" id="PTHR47957">
    <property type="entry name" value="ATP-DEPENDENT HELICASE HRQ1"/>
    <property type="match status" value="1"/>
</dbReference>
<protein>
    <submittedName>
        <fullName evidence="3">Helicase</fullName>
    </submittedName>
</protein>
<feature type="compositionally biased region" description="Acidic residues" evidence="1">
    <location>
        <begin position="56"/>
        <end position="68"/>
    </location>
</feature>
<dbReference type="GO" id="GO:0043138">
    <property type="term" value="F:3'-5' DNA helicase activity"/>
    <property type="evidence" value="ECO:0007669"/>
    <property type="project" value="TreeGrafter"/>
</dbReference>
<evidence type="ECO:0000313" key="3">
    <source>
        <dbReference type="EMBL" id="HFI91736.1"/>
    </source>
</evidence>
<keyword evidence="3" id="KW-0378">Hydrolase</keyword>
<dbReference type="EMBL" id="DSUJ01000008">
    <property type="protein sequence ID" value="HFI91736.1"/>
    <property type="molecule type" value="Genomic_DNA"/>
</dbReference>
<proteinExistence type="predicted"/>
<organism evidence="3">
    <name type="scientific">Ignavibacterium album</name>
    <dbReference type="NCBI Taxonomy" id="591197"/>
    <lineage>
        <taxon>Bacteria</taxon>
        <taxon>Pseudomonadati</taxon>
        <taxon>Ignavibacteriota</taxon>
        <taxon>Ignavibacteria</taxon>
        <taxon>Ignavibacteriales</taxon>
        <taxon>Ignavibacteriaceae</taxon>
        <taxon>Ignavibacterium</taxon>
    </lineage>
</organism>
<accession>A0A7V2ZKM2</accession>
<reference evidence="3" key="1">
    <citation type="journal article" date="2020" name="mSystems">
        <title>Genome- and Community-Level Interaction Insights into Carbon Utilization and Element Cycling Functions of Hydrothermarchaeota in Hydrothermal Sediment.</title>
        <authorList>
            <person name="Zhou Z."/>
            <person name="Liu Y."/>
            <person name="Xu W."/>
            <person name="Pan J."/>
            <person name="Luo Z.H."/>
            <person name="Li M."/>
        </authorList>
    </citation>
    <scope>NUCLEOTIDE SEQUENCE [LARGE SCALE GENOMIC DNA]</scope>
    <source>
        <strain evidence="3">SpSt-479</strain>
    </source>
</reference>
<dbReference type="CDD" id="cd18785">
    <property type="entry name" value="SF2_C"/>
    <property type="match status" value="1"/>
</dbReference>
<dbReference type="InterPro" id="IPR027417">
    <property type="entry name" value="P-loop_NTPase"/>
</dbReference>
<dbReference type="AlphaFoldDB" id="A0A7V2ZKM2"/>
<keyword evidence="3" id="KW-0347">Helicase</keyword>
<sequence length="1197" mass="139030">MIRDTFQNRIKKGLIGPGSDIWGLPDHEEIISDYPLQRYFSGILFPERNFTKSHSEEDDNQVQAETEEPNLFTPENIPLDRESDEKITNKIEPDDSEDERRINQNHFFPNNIGLTFCVDKSTKNIEVEFSGGFYYEPKQAEIKIQIPEVGYYAFIDENLGFPFKDILVYENGYLSLSRELEGNKGGKQHRSGEYIIYDQFKKSEKLKDSSAKYYIHYFEKLIGRVWKRRPFNYYISLDIKDTRDIIPISLTNKTHKEVNIGYHVKTYEVNNNKYVKIQLINISKKQSSKRYTAKTPELNSKCLFQAEIKIKSDKIVPYKSNQELNPFDLEAEELNFLYKDVPSFGIGHNCSVTWRRERNELITTFLPEYNIRDIKNNLIESDFDNPDDFIKLNELLDIKNISLFSDLSKDEIIYRLSSFIEFYEKWITQQKKLNNLLNGKEKEICDRIISRLDYNCNRLKLNIECLWEDDVFSAFLFANTAMLIQIIISNDKDFSKEEKEISAINQNIPYNDLQFFANYDNNRIGFIPKYRPFQLAFLLLSIKSITKPQSEERKDIVDLIWFPTGGGKTEAYLAVAAFAICWRRLTYNKIESQGVSVIMRYTLRLLTAQQFERASKLIVALEFLRHNFKAELKDEPISIGLWVGNQLTPGKVLGENNSAEVAINDIEAECKKRNGKPEDKNIFQISSCPWCGTKLVSENDYGFILNGNDFLIHCLNSRCIYHKQLPVQVVDEMLYKYPPTLLFATVDKFAQIAWKADAHKFFNSLNHDKLPPDLIIQDELHLINGPLGSIVGIFESVVEKLCTNESKNLLPKIIASTATLRNTTEQIENLYGGRKVNIFPPSGLSYSDSFFAKESKSESKRKYIGFMPVGKTAIDTQLQLLAHLLEARIENSEPIDDNYWTIVSYYNSLKDVGKINNKVGDEILVNTASLQARLFGRNNKWTFNHFGLQGRTEELTSRIPSSKIKAVLKQLENKFELIDTGDYRYVSSSVIDLVLTTNMFSVGIHIGRLNLMLINGMPKNITEYIQASSRIGRDVEGLVVTLLDANGARDKSYFEHFIPFHQSFYKSIEPLSVTPFTENTIDKMLTTLMIAFVRHKYSNLNKNEDAQYFKKEYINSLKEYLKTRFDNNSSEFSFFENRIDTLANDWEERIKFGLIKYDELMKRPTEVESSDDYKWVVMQSMREVDQESFIKIKTLWQ</sequence>
<dbReference type="PROSITE" id="PS51194">
    <property type="entry name" value="HELICASE_CTER"/>
    <property type="match status" value="1"/>
</dbReference>
<dbReference type="GO" id="GO:0006289">
    <property type="term" value="P:nucleotide-excision repair"/>
    <property type="evidence" value="ECO:0007669"/>
    <property type="project" value="TreeGrafter"/>
</dbReference>
<dbReference type="SMART" id="SM00490">
    <property type="entry name" value="HELICc"/>
    <property type="match status" value="1"/>
</dbReference>
<dbReference type="Pfam" id="PF00271">
    <property type="entry name" value="Helicase_C"/>
    <property type="match status" value="1"/>
</dbReference>
<dbReference type="Gene3D" id="3.40.50.300">
    <property type="entry name" value="P-loop containing nucleotide triphosphate hydrolases"/>
    <property type="match status" value="2"/>
</dbReference>
<dbReference type="SUPFAM" id="SSF52540">
    <property type="entry name" value="P-loop containing nucleoside triphosphate hydrolases"/>
    <property type="match status" value="2"/>
</dbReference>
<comment type="caution">
    <text evidence="3">The sequence shown here is derived from an EMBL/GenBank/DDBJ whole genome shotgun (WGS) entry which is preliminary data.</text>
</comment>
<keyword evidence="3" id="KW-0547">Nucleotide-binding</keyword>
<feature type="domain" description="Helicase C-terminal" evidence="2">
    <location>
        <begin position="911"/>
        <end position="1082"/>
    </location>
</feature>
<name>A0A7V2ZKM2_9BACT</name>
<gene>
    <name evidence="3" type="ORF">ENS31_09465</name>
</gene>
<keyword evidence="3" id="KW-0067">ATP-binding</keyword>